<dbReference type="Pfam" id="PF00205">
    <property type="entry name" value="TPP_enzyme_M"/>
    <property type="match status" value="1"/>
</dbReference>
<evidence type="ECO:0000259" key="5">
    <source>
        <dbReference type="Pfam" id="PF00205"/>
    </source>
</evidence>
<feature type="domain" description="Thiamine pyrophosphate enzyme N-terminal TPP-binding" evidence="7">
    <location>
        <begin position="11"/>
        <end position="120"/>
    </location>
</feature>
<protein>
    <submittedName>
        <fullName evidence="8">Thiamine pyrophosphate-binding protein</fullName>
    </submittedName>
</protein>
<dbReference type="PANTHER" id="PTHR18968:SF13">
    <property type="entry name" value="ACETOLACTATE SYNTHASE CATALYTIC SUBUNIT, MITOCHONDRIAL"/>
    <property type="match status" value="1"/>
</dbReference>
<dbReference type="PANTHER" id="PTHR18968">
    <property type="entry name" value="THIAMINE PYROPHOSPHATE ENZYMES"/>
    <property type="match status" value="1"/>
</dbReference>
<dbReference type="InterPro" id="IPR045229">
    <property type="entry name" value="TPP_enz"/>
</dbReference>
<accession>A0ABZ1FIN8</accession>
<dbReference type="Proteomes" id="UP001344251">
    <property type="component" value="Chromosome"/>
</dbReference>
<evidence type="ECO:0000256" key="3">
    <source>
        <dbReference type="RuleBase" id="RU362132"/>
    </source>
</evidence>
<dbReference type="InterPro" id="IPR029035">
    <property type="entry name" value="DHS-like_NAD/FAD-binding_dom"/>
</dbReference>
<evidence type="ECO:0000313" key="9">
    <source>
        <dbReference type="Proteomes" id="UP001344251"/>
    </source>
</evidence>
<evidence type="ECO:0000256" key="4">
    <source>
        <dbReference type="SAM" id="MobiDB-lite"/>
    </source>
</evidence>
<organism evidence="8 9">
    <name type="scientific">Streptomyces decoyicus</name>
    <dbReference type="NCBI Taxonomy" id="249567"/>
    <lineage>
        <taxon>Bacteria</taxon>
        <taxon>Bacillati</taxon>
        <taxon>Actinomycetota</taxon>
        <taxon>Actinomycetes</taxon>
        <taxon>Kitasatosporales</taxon>
        <taxon>Streptomycetaceae</taxon>
        <taxon>Streptomyces</taxon>
    </lineage>
</organism>
<evidence type="ECO:0000256" key="2">
    <source>
        <dbReference type="ARBA" id="ARBA00023052"/>
    </source>
</evidence>
<dbReference type="CDD" id="cd00568">
    <property type="entry name" value="TPP_enzymes"/>
    <property type="match status" value="1"/>
</dbReference>
<dbReference type="SUPFAM" id="SSF52467">
    <property type="entry name" value="DHS-like NAD/FAD-binding domain"/>
    <property type="match status" value="1"/>
</dbReference>
<keyword evidence="9" id="KW-1185">Reference proteome</keyword>
<feature type="domain" description="Thiamine pyrophosphate enzyme central" evidence="5">
    <location>
        <begin position="193"/>
        <end position="323"/>
    </location>
</feature>
<feature type="compositionally biased region" description="Basic and acidic residues" evidence="4">
    <location>
        <begin position="565"/>
        <end position="576"/>
    </location>
</feature>
<reference evidence="8 9" key="1">
    <citation type="submission" date="2022-10" db="EMBL/GenBank/DDBJ databases">
        <title>The complete genomes of actinobacterial strains from the NBC collection.</title>
        <authorList>
            <person name="Joergensen T.S."/>
            <person name="Alvarez Arevalo M."/>
            <person name="Sterndorff E.B."/>
            <person name="Faurdal D."/>
            <person name="Vuksanovic O."/>
            <person name="Mourched A.-S."/>
            <person name="Charusanti P."/>
            <person name="Shaw S."/>
            <person name="Blin K."/>
            <person name="Weber T."/>
        </authorList>
    </citation>
    <scope>NUCLEOTIDE SEQUENCE [LARGE SCALE GENOMIC DNA]</scope>
    <source>
        <strain evidence="8 9">NBC 01774</strain>
    </source>
</reference>
<dbReference type="InterPro" id="IPR012001">
    <property type="entry name" value="Thiamin_PyroP_enz_TPP-bd_dom"/>
</dbReference>
<evidence type="ECO:0000256" key="1">
    <source>
        <dbReference type="ARBA" id="ARBA00007812"/>
    </source>
</evidence>
<dbReference type="Pfam" id="PF02775">
    <property type="entry name" value="TPP_enzyme_C"/>
    <property type="match status" value="1"/>
</dbReference>
<dbReference type="InterPro" id="IPR012000">
    <property type="entry name" value="Thiamin_PyroP_enz_cen_dom"/>
</dbReference>
<evidence type="ECO:0000313" key="8">
    <source>
        <dbReference type="EMBL" id="WSB70273.1"/>
    </source>
</evidence>
<dbReference type="RefSeq" id="WP_326619825.1">
    <property type="nucleotide sequence ID" value="NZ_CP109106.1"/>
</dbReference>
<gene>
    <name evidence="8" type="ORF">OG863_21200</name>
</gene>
<dbReference type="CDD" id="cd07035">
    <property type="entry name" value="TPP_PYR_POX_like"/>
    <property type="match status" value="1"/>
</dbReference>
<proteinExistence type="inferred from homology"/>
<dbReference type="InterPro" id="IPR029061">
    <property type="entry name" value="THDP-binding"/>
</dbReference>
<dbReference type="Gene3D" id="3.40.50.1220">
    <property type="entry name" value="TPP-binding domain"/>
    <property type="match status" value="1"/>
</dbReference>
<feature type="domain" description="Thiamine pyrophosphate enzyme TPP-binding" evidence="6">
    <location>
        <begin position="420"/>
        <end position="546"/>
    </location>
</feature>
<dbReference type="Gene3D" id="3.40.50.970">
    <property type="match status" value="2"/>
</dbReference>
<dbReference type="SUPFAM" id="SSF52518">
    <property type="entry name" value="Thiamin diphosphate-binding fold (THDP-binding)"/>
    <property type="match status" value="2"/>
</dbReference>
<feature type="region of interest" description="Disordered" evidence="4">
    <location>
        <begin position="555"/>
        <end position="576"/>
    </location>
</feature>
<evidence type="ECO:0000259" key="7">
    <source>
        <dbReference type="Pfam" id="PF02776"/>
    </source>
</evidence>
<sequence>MTSYTHPTAWAAIADHLHHLGTDVVFGLPGDDMALLGELERSDTTVVLCRDQRNALFMATGYALASGRPGVCVIGKGPALTNALTGVLEARSAAVPLILIADGTRLDRLGTGAFQELDQLTAVRPYVKWAARVDHAERLPGALEKAAALAVNGAPGPVYLELAEQIAAEPVTRSGPWRPATPQRPAPDPDALAATAARIAAAERPLLLVGGGARHRNTGRRIEQFAERIGAGLFSTASGRGTVAEDHPLHCGVSGLYTVAPMDALWREADLVIALGSRLEETATFGWPEDAAQLPVIQAVLGEESLTMERPGAHVLGDAGRIVDGWAGLLAGHRPADAWPARVRAARAALVQRAADRAEEAAKTVADGAVPVARVLAALDRAVPADRVLVQENGLQDMWSYFFPHWSLGSGGGSVVPSEQTPLGFGAAAAVGVRLAEPAGRPVVAVVGDGAFNLFRSELPTVADAGAAVLYVVLDNGGYGWLQSNLDRVSGTGSRFAFTRPRPTGTEGLTSAYGLGYRRVTDADELAGALADGWRQVAAGTTTVVEVAAALADTPPGMTASAGDFPEREGPQPDTP</sequence>
<dbReference type="InterPro" id="IPR011766">
    <property type="entry name" value="TPP_enzyme_TPP-bd"/>
</dbReference>
<dbReference type="Pfam" id="PF02776">
    <property type="entry name" value="TPP_enzyme_N"/>
    <property type="match status" value="1"/>
</dbReference>
<keyword evidence="2 3" id="KW-0786">Thiamine pyrophosphate</keyword>
<evidence type="ECO:0000259" key="6">
    <source>
        <dbReference type="Pfam" id="PF02775"/>
    </source>
</evidence>
<comment type="similarity">
    <text evidence="1 3">Belongs to the TPP enzyme family.</text>
</comment>
<dbReference type="EMBL" id="CP109106">
    <property type="protein sequence ID" value="WSB70273.1"/>
    <property type="molecule type" value="Genomic_DNA"/>
</dbReference>
<name>A0ABZ1FIN8_9ACTN</name>